<comment type="caution">
    <text evidence="2">The sequence shown here is derived from an EMBL/GenBank/DDBJ whole genome shotgun (WGS) entry which is preliminary data.</text>
</comment>
<sequence>MKLLCTLFLLFFGMTAQAADLPYAGTWKGSIGNDKVMVCFASSTSAEFYYLRNLRGIWLEPLGLTPDKDTTDWKETNGLYGDDQKITGFWAVSGISPGGAVTTLDLTWISPDGKKKIPVKLSKVPVMTSPRIPESDICGANYYQPLEDDLPHTSKDLKFEGREYRSISTPAATVFELPASVPGSKNFNDYTRNWLKDSADWFYTCLRNGAKESDWGRGFEPLVWTDSKLVVKNWMSDIACDGSHGLAYEMYETFDLRTGKMIDTWTWVKQGDKNKGGKNKQKTPLTTLLKKLKNQKPEQCMMGGDAFDIDDPYVGKSGMVFRLSHLNPMGLCEDTITISYKQMMPFLTPAGKAAVAEFLQP</sequence>
<reference evidence="2 3" key="1">
    <citation type="submission" date="2020-08" db="EMBL/GenBank/DDBJ databases">
        <title>Novel species isolated from subtropical streams in China.</title>
        <authorList>
            <person name="Lu H."/>
        </authorList>
    </citation>
    <scope>NUCLEOTIDE SEQUENCE [LARGE SCALE GENOMIC DNA]</scope>
    <source>
        <strain evidence="2 3">CY18W</strain>
    </source>
</reference>
<evidence type="ECO:0000256" key="1">
    <source>
        <dbReference type="SAM" id="SignalP"/>
    </source>
</evidence>
<keyword evidence="3" id="KW-1185">Reference proteome</keyword>
<name>A0ABR6ZXI8_9BURK</name>
<dbReference type="EMBL" id="JACOGF010000015">
    <property type="protein sequence ID" value="MBC3920363.1"/>
    <property type="molecule type" value="Genomic_DNA"/>
</dbReference>
<gene>
    <name evidence="2" type="ORF">H8L32_23065</name>
</gene>
<feature type="chain" id="PRO_5045911020" evidence="1">
    <location>
        <begin position="19"/>
        <end position="361"/>
    </location>
</feature>
<accession>A0ABR6ZXI8</accession>
<proteinExistence type="predicted"/>
<dbReference type="RefSeq" id="WP_186949841.1">
    <property type="nucleotide sequence ID" value="NZ_JACOGF010000015.1"/>
</dbReference>
<organism evidence="2 3">
    <name type="scientific">Undibacterium hunanense</name>
    <dbReference type="NCBI Taxonomy" id="2762292"/>
    <lineage>
        <taxon>Bacteria</taxon>
        <taxon>Pseudomonadati</taxon>
        <taxon>Pseudomonadota</taxon>
        <taxon>Betaproteobacteria</taxon>
        <taxon>Burkholderiales</taxon>
        <taxon>Oxalobacteraceae</taxon>
        <taxon>Undibacterium</taxon>
    </lineage>
</organism>
<dbReference type="Proteomes" id="UP000650424">
    <property type="component" value="Unassembled WGS sequence"/>
</dbReference>
<keyword evidence="1" id="KW-0732">Signal</keyword>
<evidence type="ECO:0000313" key="2">
    <source>
        <dbReference type="EMBL" id="MBC3920363.1"/>
    </source>
</evidence>
<feature type="signal peptide" evidence="1">
    <location>
        <begin position="1"/>
        <end position="18"/>
    </location>
</feature>
<protein>
    <submittedName>
        <fullName evidence="2">Uncharacterized protein</fullName>
    </submittedName>
</protein>
<evidence type="ECO:0000313" key="3">
    <source>
        <dbReference type="Proteomes" id="UP000650424"/>
    </source>
</evidence>